<dbReference type="GeneID" id="91990837"/>
<proteinExistence type="predicted"/>
<reference evidence="2" key="1">
    <citation type="submission" date="2015-01" db="EMBL/GenBank/DDBJ databases">
        <authorList>
            <consortium name="The Broad Institute Genomics Platform"/>
            <person name="Cuomo C."/>
            <person name="Litvintseva A."/>
            <person name="Chen Y."/>
            <person name="Heitman J."/>
            <person name="Sun S."/>
            <person name="Springer D."/>
            <person name="Dromer F."/>
            <person name="Young S."/>
            <person name="Zeng Q."/>
            <person name="Gargeya S."/>
            <person name="Abouelleil A."/>
            <person name="Alvarado L."/>
            <person name="Chapman S.B."/>
            <person name="Gainer-Dewar J."/>
            <person name="Goldberg J."/>
            <person name="Griggs A."/>
            <person name="Gujja S."/>
            <person name="Hansen M."/>
            <person name="Howarth C."/>
            <person name="Imamovic A."/>
            <person name="Larimer J."/>
            <person name="Murphy C."/>
            <person name="Naylor J."/>
            <person name="Pearson M."/>
            <person name="Priest M."/>
            <person name="Roberts A."/>
            <person name="Saif S."/>
            <person name="Shea T."/>
            <person name="Sykes S."/>
            <person name="Wortman J."/>
            <person name="Nusbaum C."/>
            <person name="Birren B."/>
        </authorList>
    </citation>
    <scope>NUCLEOTIDE SEQUENCE</scope>
    <source>
        <strain evidence="2">IND107</strain>
    </source>
</reference>
<gene>
    <name evidence="2" type="ORF">I308_103981</name>
</gene>
<evidence type="ECO:0000256" key="1">
    <source>
        <dbReference type="SAM" id="MobiDB-lite"/>
    </source>
</evidence>
<protein>
    <submittedName>
        <fullName evidence="2">Uncharacterized protein</fullName>
    </submittedName>
</protein>
<dbReference type="RefSeq" id="XP_066613864.1">
    <property type="nucleotide sequence ID" value="XM_066758462.1"/>
</dbReference>
<feature type="region of interest" description="Disordered" evidence="1">
    <location>
        <begin position="360"/>
        <end position="386"/>
    </location>
</feature>
<keyword evidence="3" id="KW-1185">Reference proteome</keyword>
<feature type="region of interest" description="Disordered" evidence="1">
    <location>
        <begin position="273"/>
        <end position="292"/>
    </location>
</feature>
<feature type="region of interest" description="Disordered" evidence="1">
    <location>
        <begin position="77"/>
        <end position="120"/>
    </location>
</feature>
<evidence type="ECO:0000313" key="2">
    <source>
        <dbReference type="EMBL" id="KAL0247903.1"/>
    </source>
</evidence>
<organism evidence="2 3">
    <name type="scientific">Cryptococcus tetragattii IND107</name>
    <dbReference type="NCBI Taxonomy" id="1296105"/>
    <lineage>
        <taxon>Eukaryota</taxon>
        <taxon>Fungi</taxon>
        <taxon>Dikarya</taxon>
        <taxon>Basidiomycota</taxon>
        <taxon>Agaricomycotina</taxon>
        <taxon>Tremellomycetes</taxon>
        <taxon>Tremellales</taxon>
        <taxon>Cryptococcaceae</taxon>
        <taxon>Cryptococcus</taxon>
        <taxon>Cryptococcus gattii species complex</taxon>
    </lineage>
</organism>
<reference evidence="2" key="2">
    <citation type="submission" date="2024-01" db="EMBL/GenBank/DDBJ databases">
        <title>Comparative genomics of Cryptococcus and Kwoniella reveals pathogenesis evolution and contrasting modes of karyotype evolution via chromosome fusion or intercentromeric recombination.</title>
        <authorList>
            <person name="Coelho M.A."/>
            <person name="David-Palma M."/>
            <person name="Shea T."/>
            <person name="Bowers K."/>
            <person name="Mcginley-Smith S."/>
            <person name="Mohammad A.W."/>
            <person name="Gnirke A."/>
            <person name="Yurkov A.M."/>
            <person name="Nowrousian M."/>
            <person name="Sun S."/>
            <person name="Cuomo C.A."/>
            <person name="Heitman J."/>
        </authorList>
    </citation>
    <scope>NUCLEOTIDE SEQUENCE</scope>
    <source>
        <strain evidence="2">IND107</strain>
    </source>
</reference>
<sequence length="386" mass="42013">MILVSKVPKHISETCIFTNIILFPPIAYPMPPVQQPLPPAASTLSAPASSLAAAASAANVTFATSLREEVSFAGSLSQSPSSALSAQDKAKTKAPGNKSKPADSSQEGKPRFQGTRGSNNRKVYSTLIAEKRPQFCEEHGIPYFTAVGVSCKGLSPSPIVGRIADLQKLFQDANALQKPNQLTGEGVTEEDIAKGNDTRDKKLRSVITNKRAEELGKSHLSMTTNFLMSEDIFIADKGGERVGDGEEAKSILPILGATGKGSAVNTKKLAKGLKGKGKSRGSETFQSQYPPPYSGQDNIIQMMLEVIAVDYKGRMEFAAFQAEAVTKVRAEGREAREARWKIEDERNSRVRAMEIEILRDEQPRQREVEDEASALLAPKERRRPER</sequence>
<dbReference type="Proteomes" id="UP000054399">
    <property type="component" value="Unassembled WGS sequence"/>
</dbReference>
<evidence type="ECO:0000313" key="3">
    <source>
        <dbReference type="Proteomes" id="UP000054399"/>
    </source>
</evidence>
<feature type="compositionally biased region" description="Low complexity" evidence="1">
    <location>
        <begin position="77"/>
        <end position="87"/>
    </location>
</feature>
<dbReference type="EMBL" id="ATAM02000006">
    <property type="protein sequence ID" value="KAL0247903.1"/>
    <property type="molecule type" value="Genomic_DNA"/>
</dbReference>
<comment type="caution">
    <text evidence="2">The sequence shown here is derived from an EMBL/GenBank/DDBJ whole genome shotgun (WGS) entry which is preliminary data.</text>
</comment>
<accession>A0ABR3BRU1</accession>
<name>A0ABR3BRU1_9TREE</name>